<accession>A0A6P5Z5K1</accession>
<sequence>MNASTKLEIALIVILATCLLALIVDLVYVLWRKRRFRERSVVSGGTCSIDSEFSNSSPFYPAPSKELLYFFCWINKPAYVEPSSGPAVVSPKPTEATKAADSEAAAVEADDDELAKWQAMYGSSREGADNVENSADQSEAKSEKRVCLTDCFSGPVEMADDVVVDVEETTPFSTPCASPPYFTPSSSPGRDVGILILSPEKSRKLAGE</sequence>
<dbReference type="Proteomes" id="UP000515121">
    <property type="component" value="Unplaced"/>
</dbReference>
<gene>
    <name evidence="4" type="primary">LOC111297360</name>
</gene>
<dbReference type="RefSeq" id="XP_022747842.1">
    <property type="nucleotide sequence ID" value="XM_022892107.1"/>
</dbReference>
<evidence type="ECO:0000256" key="1">
    <source>
        <dbReference type="SAM" id="MobiDB-lite"/>
    </source>
</evidence>
<name>A0A6P5Z5K1_DURZI</name>
<keyword evidence="2" id="KW-0812">Transmembrane</keyword>
<dbReference type="GeneID" id="111297360"/>
<dbReference type="KEGG" id="dzi:111297360"/>
<evidence type="ECO:0000256" key="2">
    <source>
        <dbReference type="SAM" id="Phobius"/>
    </source>
</evidence>
<keyword evidence="2" id="KW-0472">Membrane</keyword>
<feature type="region of interest" description="Disordered" evidence="1">
    <location>
        <begin position="170"/>
        <end position="193"/>
    </location>
</feature>
<evidence type="ECO:0000313" key="3">
    <source>
        <dbReference type="Proteomes" id="UP000515121"/>
    </source>
</evidence>
<evidence type="ECO:0000313" key="4">
    <source>
        <dbReference type="RefSeq" id="XP_022747842.1"/>
    </source>
</evidence>
<dbReference type="InterPro" id="IPR045884">
    <property type="entry name" value="At5g59350-like"/>
</dbReference>
<keyword evidence="2" id="KW-1133">Transmembrane helix</keyword>
<protein>
    <submittedName>
        <fullName evidence="4">Uncharacterized protein LOC111297360</fullName>
    </submittedName>
</protein>
<dbReference type="AlphaFoldDB" id="A0A6P5Z5K1"/>
<reference evidence="4" key="1">
    <citation type="submission" date="2025-08" db="UniProtKB">
        <authorList>
            <consortium name="RefSeq"/>
        </authorList>
    </citation>
    <scope>IDENTIFICATION</scope>
    <source>
        <tissue evidence="4">Fruit stalk</tissue>
    </source>
</reference>
<keyword evidence="3" id="KW-1185">Reference proteome</keyword>
<feature type="transmembrane region" description="Helical" evidence="2">
    <location>
        <begin position="12"/>
        <end position="31"/>
    </location>
</feature>
<organism evidence="3 4">
    <name type="scientific">Durio zibethinus</name>
    <name type="common">Durian</name>
    <dbReference type="NCBI Taxonomy" id="66656"/>
    <lineage>
        <taxon>Eukaryota</taxon>
        <taxon>Viridiplantae</taxon>
        <taxon>Streptophyta</taxon>
        <taxon>Embryophyta</taxon>
        <taxon>Tracheophyta</taxon>
        <taxon>Spermatophyta</taxon>
        <taxon>Magnoliopsida</taxon>
        <taxon>eudicotyledons</taxon>
        <taxon>Gunneridae</taxon>
        <taxon>Pentapetalae</taxon>
        <taxon>rosids</taxon>
        <taxon>malvids</taxon>
        <taxon>Malvales</taxon>
        <taxon>Malvaceae</taxon>
        <taxon>Helicteroideae</taxon>
        <taxon>Durio</taxon>
    </lineage>
</organism>
<dbReference type="OrthoDB" id="784633at2759"/>
<dbReference type="PANTHER" id="PTHR34054">
    <property type="entry name" value="EXPRESSED PROTEIN"/>
    <property type="match status" value="1"/>
</dbReference>
<dbReference type="PANTHER" id="PTHR34054:SF4">
    <property type="entry name" value="PROTEIN, PUTATIVE-RELATED"/>
    <property type="match status" value="1"/>
</dbReference>
<proteinExistence type="predicted"/>